<proteinExistence type="predicted"/>
<organism evidence="1 2">
    <name type="scientific">Byssothecium circinans</name>
    <dbReference type="NCBI Taxonomy" id="147558"/>
    <lineage>
        <taxon>Eukaryota</taxon>
        <taxon>Fungi</taxon>
        <taxon>Dikarya</taxon>
        <taxon>Ascomycota</taxon>
        <taxon>Pezizomycotina</taxon>
        <taxon>Dothideomycetes</taxon>
        <taxon>Pleosporomycetidae</taxon>
        <taxon>Pleosporales</taxon>
        <taxon>Massarineae</taxon>
        <taxon>Massarinaceae</taxon>
        <taxon>Byssothecium</taxon>
    </lineage>
</organism>
<dbReference type="EMBL" id="ML977028">
    <property type="protein sequence ID" value="KAF1950212.1"/>
    <property type="molecule type" value="Genomic_DNA"/>
</dbReference>
<name>A0A6A5TEW3_9PLEO</name>
<accession>A0A6A5TEW3</accession>
<evidence type="ECO:0000313" key="1">
    <source>
        <dbReference type="EMBL" id="KAF1950212.1"/>
    </source>
</evidence>
<gene>
    <name evidence="1" type="ORF">CC80DRAFT_554666</name>
</gene>
<reference evidence="1" key="1">
    <citation type="journal article" date="2020" name="Stud. Mycol.">
        <title>101 Dothideomycetes genomes: a test case for predicting lifestyles and emergence of pathogens.</title>
        <authorList>
            <person name="Haridas S."/>
            <person name="Albert R."/>
            <person name="Binder M."/>
            <person name="Bloem J."/>
            <person name="Labutti K."/>
            <person name="Salamov A."/>
            <person name="Andreopoulos B."/>
            <person name="Baker S."/>
            <person name="Barry K."/>
            <person name="Bills G."/>
            <person name="Bluhm B."/>
            <person name="Cannon C."/>
            <person name="Castanera R."/>
            <person name="Culley D."/>
            <person name="Daum C."/>
            <person name="Ezra D."/>
            <person name="Gonzalez J."/>
            <person name="Henrissat B."/>
            <person name="Kuo A."/>
            <person name="Liang C."/>
            <person name="Lipzen A."/>
            <person name="Lutzoni F."/>
            <person name="Magnuson J."/>
            <person name="Mondo S."/>
            <person name="Nolan M."/>
            <person name="Ohm R."/>
            <person name="Pangilinan J."/>
            <person name="Park H.-J."/>
            <person name="Ramirez L."/>
            <person name="Alfaro M."/>
            <person name="Sun H."/>
            <person name="Tritt A."/>
            <person name="Yoshinaga Y."/>
            <person name="Zwiers L.-H."/>
            <person name="Turgeon B."/>
            <person name="Goodwin S."/>
            <person name="Spatafora J."/>
            <person name="Crous P."/>
            <person name="Grigoriev I."/>
        </authorList>
    </citation>
    <scope>NUCLEOTIDE SEQUENCE</scope>
    <source>
        <strain evidence="1">CBS 675.92</strain>
    </source>
</reference>
<keyword evidence="2" id="KW-1185">Reference proteome</keyword>
<protein>
    <submittedName>
        <fullName evidence="1">Uncharacterized protein</fullName>
    </submittedName>
</protein>
<dbReference type="AlphaFoldDB" id="A0A6A5TEW3"/>
<evidence type="ECO:0000313" key="2">
    <source>
        <dbReference type="Proteomes" id="UP000800035"/>
    </source>
</evidence>
<sequence length="198" mass="23027">MSREFNDEYFAGMFRSQLPIALCWHAVRWYSKQDANQLDEYLPVPQSLSDNVYRCPSWSWAKFAKDRAQSRAYPSCHYDVVDPGSLSKHYVTIHDVKSMPVDSKNPFGSLKSAYIILEGRLLPWVTEYEMPDRIGSMFDGEKEACIDPGELFIIPFFANLESKRTTILTWCIFSLYIDSVQKIKRAIEELELQHYFGV</sequence>
<dbReference type="Proteomes" id="UP000800035">
    <property type="component" value="Unassembled WGS sequence"/>
</dbReference>